<dbReference type="PANTHER" id="PTHR43689:SF8">
    <property type="entry name" value="ALPHA_BETA-HYDROLASES SUPERFAMILY PROTEIN"/>
    <property type="match status" value="1"/>
</dbReference>
<evidence type="ECO:0000256" key="1">
    <source>
        <dbReference type="SAM" id="MobiDB-lite"/>
    </source>
</evidence>
<dbReference type="Proteomes" id="UP000796880">
    <property type="component" value="Unassembled WGS sequence"/>
</dbReference>
<keyword evidence="5" id="KW-1185">Reference proteome</keyword>
<dbReference type="EMBL" id="VOIH02000003">
    <property type="protein sequence ID" value="KAF3450825.1"/>
    <property type="molecule type" value="Genomic_DNA"/>
</dbReference>
<protein>
    <recommendedName>
        <fullName evidence="3">AB hydrolase-1 domain-containing protein</fullName>
    </recommendedName>
</protein>
<dbReference type="InterPro" id="IPR000073">
    <property type="entry name" value="AB_hydrolase_1"/>
</dbReference>
<proteinExistence type="predicted"/>
<dbReference type="SUPFAM" id="SSF53474">
    <property type="entry name" value="alpha/beta-Hydrolases"/>
    <property type="match status" value="1"/>
</dbReference>
<dbReference type="InterPro" id="IPR029058">
    <property type="entry name" value="AB_hydrolase_fold"/>
</dbReference>
<dbReference type="PANTHER" id="PTHR43689">
    <property type="entry name" value="HYDROLASE"/>
    <property type="match status" value="1"/>
</dbReference>
<sequence length="696" mass="75790">MVDKPSPPSENVVSFPSARVSGPISVSSGEASGREGRRIIVVMAKGGFFFEKLRRCVRTVFFMVAMVVSLLVSSLPVLVALGDVLVPFVLISSFTCVRCYGFKEHLHRYAFKSSLIDIPLVSVVRSLIITCVYSMCDGPALSHGPYLGTVTICSFGSILLLSVKACVFTVNSQIEAEASSSLSRQKLHLKKSWGMPVLFLSSVVFALGHTVVAYRTSCRARRKLLFHRVDPEAVLSCKNVFSGYQKVPRSPTPSGGKTPKSDSEMKKKPFGIVRDEGELPVRVLADIDSLFITCQGLTLHYKHSLPGSPPRSLSSAAFLEPDPTCSSPQMAIGRPKPIMHPLNLLSKGHFSLHRSYSNQFNSSSLCAPLLDGSPASPVLSEDIPVFSLDGAGEEDDVHRLNSGTVEQELGGNGQFGIVLVHGFGGGVFSWRHVMGVLARQIGCTVAAFDRPGWGLTSRPRREEWEDKEMPNPYMLESQVDMLLSFCSEMGFSSVVLVGHDDGGLLALMAAKRVQSSLNPFNITVKGVVLLGVSLSREVVPGFARILMRTALGKKHLVRPLLRTEITQVVNRRAWYDATKLTTEVLSLYKAPLCVEGWDEALHEIGRLSHETVLTVQNAESLLKAVEDIPILIIAGAEDALVPLKHSQTMASKLENSRLVAISGCGHLPHEECPKALLAAMSPFISRLLLKQDLHSQ</sequence>
<dbReference type="InterPro" id="IPR000639">
    <property type="entry name" value="Epox_hydrolase-like"/>
</dbReference>
<feature type="domain" description="AB hydrolase-1" evidence="3">
    <location>
        <begin position="417"/>
        <end position="678"/>
    </location>
</feature>
<keyword evidence="2" id="KW-0472">Membrane</keyword>
<feature type="transmembrane region" description="Helical" evidence="2">
    <location>
        <begin position="114"/>
        <end position="135"/>
    </location>
</feature>
<evidence type="ECO:0000313" key="4">
    <source>
        <dbReference type="EMBL" id="KAF3450825.1"/>
    </source>
</evidence>
<gene>
    <name evidence="4" type="ORF">FNV43_RR06914</name>
</gene>
<evidence type="ECO:0000313" key="5">
    <source>
        <dbReference type="Proteomes" id="UP000796880"/>
    </source>
</evidence>
<organism evidence="4 5">
    <name type="scientific">Rhamnella rubrinervis</name>
    <dbReference type="NCBI Taxonomy" id="2594499"/>
    <lineage>
        <taxon>Eukaryota</taxon>
        <taxon>Viridiplantae</taxon>
        <taxon>Streptophyta</taxon>
        <taxon>Embryophyta</taxon>
        <taxon>Tracheophyta</taxon>
        <taxon>Spermatophyta</taxon>
        <taxon>Magnoliopsida</taxon>
        <taxon>eudicotyledons</taxon>
        <taxon>Gunneridae</taxon>
        <taxon>Pentapetalae</taxon>
        <taxon>rosids</taxon>
        <taxon>fabids</taxon>
        <taxon>Rosales</taxon>
        <taxon>Rhamnaceae</taxon>
        <taxon>rhamnoid group</taxon>
        <taxon>Rhamneae</taxon>
        <taxon>Rhamnella</taxon>
    </lineage>
</organism>
<keyword evidence="2" id="KW-0812">Transmembrane</keyword>
<name>A0A8K0HFG1_9ROSA</name>
<dbReference type="Gene3D" id="3.40.50.1820">
    <property type="entry name" value="alpha/beta hydrolase"/>
    <property type="match status" value="1"/>
</dbReference>
<evidence type="ECO:0000256" key="2">
    <source>
        <dbReference type="SAM" id="Phobius"/>
    </source>
</evidence>
<feature type="region of interest" description="Disordered" evidence="1">
    <location>
        <begin position="246"/>
        <end position="269"/>
    </location>
</feature>
<accession>A0A8K0HFG1</accession>
<feature type="transmembrane region" description="Helical" evidence="2">
    <location>
        <begin position="60"/>
        <end position="78"/>
    </location>
</feature>
<dbReference type="PRINTS" id="PR00412">
    <property type="entry name" value="EPOXHYDRLASE"/>
</dbReference>
<dbReference type="GO" id="GO:0003824">
    <property type="term" value="F:catalytic activity"/>
    <property type="evidence" value="ECO:0007669"/>
    <property type="project" value="InterPro"/>
</dbReference>
<dbReference type="Pfam" id="PF12697">
    <property type="entry name" value="Abhydrolase_6"/>
    <property type="match status" value="1"/>
</dbReference>
<evidence type="ECO:0000259" key="3">
    <source>
        <dbReference type="Pfam" id="PF12697"/>
    </source>
</evidence>
<feature type="compositionally biased region" description="Basic and acidic residues" evidence="1">
    <location>
        <begin position="259"/>
        <end position="269"/>
    </location>
</feature>
<dbReference type="AlphaFoldDB" id="A0A8K0HFG1"/>
<feature type="transmembrane region" description="Helical" evidence="2">
    <location>
        <begin position="193"/>
        <end position="214"/>
    </location>
</feature>
<dbReference type="OrthoDB" id="19657at2759"/>
<reference evidence="4" key="1">
    <citation type="submission" date="2020-03" db="EMBL/GenBank/DDBJ databases">
        <title>A high-quality chromosome-level genome assembly of a woody plant with both climbing and erect habits, Rhamnella rubrinervis.</title>
        <authorList>
            <person name="Lu Z."/>
            <person name="Yang Y."/>
            <person name="Zhu X."/>
            <person name="Sun Y."/>
        </authorList>
    </citation>
    <scope>NUCLEOTIDE SEQUENCE</scope>
    <source>
        <strain evidence="4">BYM</strain>
        <tissue evidence="4">Leaf</tissue>
    </source>
</reference>
<feature type="transmembrane region" description="Helical" evidence="2">
    <location>
        <begin position="84"/>
        <end position="102"/>
    </location>
</feature>
<keyword evidence="2" id="KW-1133">Transmembrane helix</keyword>
<feature type="transmembrane region" description="Helical" evidence="2">
    <location>
        <begin position="147"/>
        <end position="172"/>
    </location>
</feature>
<comment type="caution">
    <text evidence="4">The sequence shown here is derived from an EMBL/GenBank/DDBJ whole genome shotgun (WGS) entry which is preliminary data.</text>
</comment>